<reference evidence="10" key="1">
    <citation type="submission" date="2019-08" db="EMBL/GenBank/DDBJ databases">
        <authorList>
            <person name="Kucharzyk K."/>
            <person name="Murdoch R.W."/>
            <person name="Higgins S."/>
            <person name="Loffler F."/>
        </authorList>
    </citation>
    <scope>NUCLEOTIDE SEQUENCE</scope>
</reference>
<comment type="subcellular location">
    <subcellularLocation>
        <location evidence="1">Bacterial flagellum</location>
    </subcellularLocation>
    <subcellularLocation>
        <location evidence="2">Secreted</location>
    </subcellularLocation>
</comment>
<dbReference type="InterPro" id="IPR002371">
    <property type="entry name" value="FlgK"/>
</dbReference>
<evidence type="ECO:0000259" key="8">
    <source>
        <dbReference type="Pfam" id="PF06429"/>
    </source>
</evidence>
<evidence type="ECO:0000256" key="1">
    <source>
        <dbReference type="ARBA" id="ARBA00004365"/>
    </source>
</evidence>
<evidence type="ECO:0000313" key="10">
    <source>
        <dbReference type="EMBL" id="MPM09138.1"/>
    </source>
</evidence>
<evidence type="ECO:0000256" key="3">
    <source>
        <dbReference type="ARBA" id="ARBA00009677"/>
    </source>
</evidence>
<keyword evidence="6" id="KW-0175">Coiled coil</keyword>
<feature type="coiled-coil region" evidence="6">
    <location>
        <begin position="175"/>
        <end position="202"/>
    </location>
</feature>
<organism evidence="10">
    <name type="scientific">bioreactor metagenome</name>
    <dbReference type="NCBI Taxonomy" id="1076179"/>
    <lineage>
        <taxon>unclassified sequences</taxon>
        <taxon>metagenomes</taxon>
        <taxon>ecological metagenomes</taxon>
    </lineage>
</organism>
<name>A0A644X008_9ZZZZ</name>
<dbReference type="PANTHER" id="PTHR30033">
    <property type="entry name" value="FLAGELLAR HOOK-ASSOCIATED PROTEIN 1"/>
    <property type="match status" value="1"/>
</dbReference>
<dbReference type="PRINTS" id="PR01005">
    <property type="entry name" value="FLGHOOKAP1"/>
</dbReference>
<feature type="domain" description="Flagellar basal body rod protein N-terminal" evidence="7">
    <location>
        <begin position="8"/>
        <end position="38"/>
    </location>
</feature>
<accession>A0A644X008</accession>
<evidence type="ECO:0000256" key="4">
    <source>
        <dbReference type="ARBA" id="ARBA00022525"/>
    </source>
</evidence>
<dbReference type="InterPro" id="IPR010930">
    <property type="entry name" value="Flg_bb/hook_C_dom"/>
</dbReference>
<dbReference type="NCBIfam" id="TIGR02492">
    <property type="entry name" value="flgK_ends"/>
    <property type="match status" value="1"/>
</dbReference>
<evidence type="ECO:0000256" key="5">
    <source>
        <dbReference type="ARBA" id="ARBA00023143"/>
    </source>
</evidence>
<dbReference type="EMBL" id="VSSQ01001533">
    <property type="protein sequence ID" value="MPM09138.1"/>
    <property type="molecule type" value="Genomic_DNA"/>
</dbReference>
<evidence type="ECO:0000259" key="9">
    <source>
        <dbReference type="Pfam" id="PF22638"/>
    </source>
</evidence>
<dbReference type="GO" id="GO:0044780">
    <property type="term" value="P:bacterial-type flagellum assembly"/>
    <property type="evidence" value="ECO:0007669"/>
    <property type="project" value="InterPro"/>
</dbReference>
<dbReference type="Pfam" id="PF22638">
    <property type="entry name" value="FlgK_D1"/>
    <property type="match status" value="1"/>
</dbReference>
<gene>
    <name evidence="10" type="ORF">SDC9_55454</name>
</gene>
<dbReference type="Pfam" id="PF00460">
    <property type="entry name" value="Flg_bb_rod"/>
    <property type="match status" value="1"/>
</dbReference>
<comment type="caution">
    <text evidence="10">The sequence shown here is derived from an EMBL/GenBank/DDBJ whole genome shotgun (WGS) entry which is preliminary data.</text>
</comment>
<dbReference type="SUPFAM" id="SSF64518">
    <property type="entry name" value="Phase 1 flagellin"/>
    <property type="match status" value="1"/>
</dbReference>
<comment type="similarity">
    <text evidence="3">Belongs to the flagella basal body rod proteins family.</text>
</comment>
<keyword evidence="5" id="KW-0975">Bacterial flagellum</keyword>
<evidence type="ECO:0008006" key="11">
    <source>
        <dbReference type="Google" id="ProtNLM"/>
    </source>
</evidence>
<dbReference type="GO" id="GO:0005198">
    <property type="term" value="F:structural molecule activity"/>
    <property type="evidence" value="ECO:0007669"/>
    <property type="project" value="InterPro"/>
</dbReference>
<keyword evidence="4" id="KW-0964">Secreted</keyword>
<dbReference type="GO" id="GO:0005576">
    <property type="term" value="C:extracellular region"/>
    <property type="evidence" value="ECO:0007669"/>
    <property type="project" value="UniProtKB-SubCell"/>
</dbReference>
<evidence type="ECO:0000256" key="2">
    <source>
        <dbReference type="ARBA" id="ARBA00004613"/>
    </source>
</evidence>
<sequence>MASTFGILETARSGLSVSMEELKITGHNISNANTVGYTRQRLITSAKDSASSVNMIRPVTENTIGRGVEVISIQQIRSEYLDNQYRDLNSSYRYSDSNAQSLTYLEGLFNSETDDGEGLTGAIEDFFSALDTFTEDTTSEENRITVQKSALSMTQSFNLVNQEMESLWADQNDSISTVTQEINSAAKKLTQLNESIASYERSGDIANDLRDERNLLLDELSGYVDITYNNNETNSSMVDVQISGISLVEGTTANTIQVNSAASHSDEIDALTSDIASTNDAISSALASDPSADTSALQTQLSGYLTDLGNYITVSSSADSNGITDVTYNGVSLVSGSTSTSIGDAVENNLTAWISFNKNNLSLNGSELSIEAGTVESGELYAHMEMVSSTDSENPGIPYYMDQLNDLAREIAQNINDIHLTGYSYDADDSIAATTSKNGIYFFNVDTETDVDGNVTEEYYDRVTAGNFSISGDISNSVWNIAGSSVQVYSDGTTMDTGNSEIASALYKDLTDSGYYSSLNGIVGHLSIALNTGKSMLDTKESLLNSIDSQRTSVSGVSVDEETTNLIVYQQSYNACARVITAIDEMLDTMISNMGTVGR</sequence>
<evidence type="ECO:0000256" key="6">
    <source>
        <dbReference type="SAM" id="Coils"/>
    </source>
</evidence>
<proteinExistence type="inferred from homology"/>
<feature type="domain" description="Flagellar hook-associated protein FlgK helical" evidence="9">
    <location>
        <begin position="104"/>
        <end position="261"/>
    </location>
</feature>
<dbReference type="Pfam" id="PF06429">
    <property type="entry name" value="Flg_bbr_C"/>
    <property type="match status" value="1"/>
</dbReference>
<dbReference type="AlphaFoldDB" id="A0A644X008"/>
<dbReference type="PANTHER" id="PTHR30033:SF1">
    <property type="entry name" value="FLAGELLAR HOOK-ASSOCIATED PROTEIN 1"/>
    <property type="match status" value="1"/>
</dbReference>
<dbReference type="InterPro" id="IPR001444">
    <property type="entry name" value="Flag_bb_rod_N"/>
</dbReference>
<dbReference type="InterPro" id="IPR053927">
    <property type="entry name" value="FlgK_helical"/>
</dbReference>
<protein>
    <recommendedName>
        <fullName evidence="11">Flagellar hook-associated protein 1</fullName>
    </recommendedName>
</protein>
<feature type="domain" description="Flagellar basal-body/hook protein C-terminal" evidence="8">
    <location>
        <begin position="552"/>
        <end position="592"/>
    </location>
</feature>
<evidence type="ECO:0000259" key="7">
    <source>
        <dbReference type="Pfam" id="PF00460"/>
    </source>
</evidence>
<dbReference type="GO" id="GO:0009424">
    <property type="term" value="C:bacterial-type flagellum hook"/>
    <property type="evidence" value="ECO:0007669"/>
    <property type="project" value="InterPro"/>
</dbReference>